<protein>
    <submittedName>
        <fullName evidence="1">Energy-coupling factor transporter transmembrane protein EcfT</fullName>
    </submittedName>
</protein>
<evidence type="ECO:0000313" key="2">
    <source>
        <dbReference type="Proteomes" id="UP000594014"/>
    </source>
</evidence>
<dbReference type="EMBL" id="CP042469">
    <property type="protein sequence ID" value="QOX63604.1"/>
    <property type="molecule type" value="Genomic_DNA"/>
</dbReference>
<keyword evidence="2" id="KW-1185">Reference proteome</keyword>
<keyword evidence="1" id="KW-0472">Membrane</keyword>
<proteinExistence type="predicted"/>
<sequence>MNTINPTFKALGLLMPTFFLAAMQKPFLNLAVFSLCLFLLAVSNVNVKIFAATMIPVLLTSVGTFYTGYRFQSGNGMPVSELSFLLADRAAWNGLTLSSRVLAFAGLGLLLALTTDRVRLVQSLNQQLKLPPVFAYGLLAAWGILPVMIREYRQTRAAFRARGLRVLPVSPSLLKPMLVKAVRWTEALSAAMESKGFAGNASRTVYRPVPVRRRDYLFLFIVALGCVGIVFFP</sequence>
<evidence type="ECO:0000313" key="1">
    <source>
        <dbReference type="EMBL" id="QOX63604.1"/>
    </source>
</evidence>
<name>A0ACD1AB98_9FIRM</name>
<keyword evidence="1" id="KW-0812">Transmembrane</keyword>
<dbReference type="Proteomes" id="UP000594014">
    <property type="component" value="Chromosome"/>
</dbReference>
<organism evidence="1 2">
    <name type="scientific">Anoxybacterium hadale</name>
    <dbReference type="NCBI Taxonomy" id="3408580"/>
    <lineage>
        <taxon>Bacteria</taxon>
        <taxon>Bacillati</taxon>
        <taxon>Bacillota</taxon>
        <taxon>Clostridia</taxon>
        <taxon>Peptostreptococcales</taxon>
        <taxon>Anaerovoracaceae</taxon>
        <taxon>Anoxybacterium</taxon>
    </lineage>
</organism>
<reference evidence="1" key="1">
    <citation type="submission" date="2019-08" db="EMBL/GenBank/DDBJ databases">
        <title>Genome sequence of Clostridiales bacterium MT110.</title>
        <authorList>
            <person name="Cao J."/>
        </authorList>
    </citation>
    <scope>NUCLEOTIDE SEQUENCE</scope>
    <source>
        <strain evidence="1">MT110</strain>
    </source>
</reference>
<accession>A0ACD1AB98</accession>
<gene>
    <name evidence="1" type="ORF">FRZ06_09695</name>
</gene>